<dbReference type="AlphaFoldDB" id="G3PT56"/>
<feature type="transmembrane region" description="Helical" evidence="18">
    <location>
        <begin position="127"/>
        <end position="148"/>
    </location>
</feature>
<dbReference type="STRING" id="69293.ENSGACP00000020792"/>
<dbReference type="FunFam" id="1.20.1070.10:FF:000040">
    <property type="entry name" value="Coagulation factor 2 (thrombin) receptor"/>
    <property type="match status" value="1"/>
</dbReference>
<keyword evidence="11 16" id="KW-1015">Disulfide bond</keyword>
<dbReference type="GO" id="GO:0035025">
    <property type="term" value="P:positive regulation of Rho protein signal transduction"/>
    <property type="evidence" value="ECO:0007669"/>
    <property type="project" value="TreeGrafter"/>
</dbReference>
<dbReference type="Pfam" id="PF00001">
    <property type="entry name" value="7tm_1"/>
    <property type="match status" value="1"/>
</dbReference>
<evidence type="ECO:0000259" key="20">
    <source>
        <dbReference type="PROSITE" id="PS50262"/>
    </source>
</evidence>
<dbReference type="FunCoup" id="G3PT56">
    <property type="interactions" value="335"/>
</dbReference>
<evidence type="ECO:0000256" key="5">
    <source>
        <dbReference type="ARBA" id="ARBA00022696"/>
    </source>
</evidence>
<name>G3PT56_GASAC</name>
<evidence type="ECO:0000256" key="12">
    <source>
        <dbReference type="ARBA" id="ARBA00023170"/>
    </source>
</evidence>
<feature type="transmembrane region" description="Helical" evidence="18">
    <location>
        <begin position="291"/>
        <end position="315"/>
    </location>
</feature>
<dbReference type="InterPro" id="IPR017452">
    <property type="entry name" value="GPCR_Rhodpsn_7TM"/>
</dbReference>
<dbReference type="GeneTree" id="ENSGT01050000244840"/>
<keyword evidence="3" id="KW-1003">Cell membrane</keyword>
<dbReference type="InterPro" id="IPR003912">
    <property type="entry name" value="Protea_act_rcpt"/>
</dbReference>
<evidence type="ECO:0000256" key="11">
    <source>
        <dbReference type="ARBA" id="ARBA00023157"/>
    </source>
</evidence>
<evidence type="ECO:0000256" key="1">
    <source>
        <dbReference type="ARBA" id="ARBA00004651"/>
    </source>
</evidence>
<evidence type="ECO:0000256" key="17">
    <source>
        <dbReference type="SAM" id="MobiDB-lite"/>
    </source>
</evidence>
<accession>G3PT56</accession>
<reference evidence="21" key="3">
    <citation type="submission" date="2025-09" db="UniProtKB">
        <authorList>
            <consortium name="Ensembl"/>
        </authorList>
    </citation>
    <scope>IDENTIFICATION</scope>
</reference>
<dbReference type="PRINTS" id="PR00908">
    <property type="entry name" value="THROMBINR"/>
</dbReference>
<dbReference type="Bgee" id="ENSGACG00000015755">
    <property type="expression patterns" value="Expressed in pharyngeal gill and 7 other cell types or tissues"/>
</dbReference>
<dbReference type="InterPro" id="IPR000276">
    <property type="entry name" value="GPCR_Rhodpsn"/>
</dbReference>
<feature type="transmembrane region" description="Helical" evidence="18">
    <location>
        <begin position="168"/>
        <end position="193"/>
    </location>
</feature>
<dbReference type="PRINTS" id="PR01428">
    <property type="entry name" value="PROTEASEAR"/>
</dbReference>
<protein>
    <recommendedName>
        <fullName evidence="2">Proteinase-activated receptor 1</fullName>
    </recommendedName>
    <alternativeName>
        <fullName evidence="15">Thrombin receptor</fullName>
    </alternativeName>
</protein>
<dbReference type="PANTHER" id="PTHR24232">
    <property type="entry name" value="G-PROTEIN COUPLED RECEPTOR"/>
    <property type="match status" value="1"/>
</dbReference>
<sequence length="409" mass="44260">FWDVLLLVQVIMLNASMLTSKLPAPTAFGRTFAFFPPPGEPLDLTDLDAGEVVAKTNHSASVPGINATVSIRPEISEEALQFLTGPVSKLLIPSFYTLVCLVSVPVNLCAVLAFARRIRPKKPAAIYMLNLASADLLFASLLPFKISYHFGGNNWIFGPFMCRVVTAAFYWNMYCSVLLIACISVDRLLAVVYPIASLAWRRPRNATLACAAMWALSFAGSVPLVLSEQTVRLRGLGITTCHDVPAYFVALCVALFFLPLLVTVVSYARVIWALSGVPRGLPGCSRRRSRAVVMALTVLVMFVLCFTPTNCLLLAHYLQFDEGVETSREAPDGSYAVYLVFLCVGSLNCLLDPLVYYFGSSQCQKQLAGALGCHKVAGGSGGGHSTSNSSRSSSRTILKSSRKGLPILI</sequence>
<dbReference type="GO" id="GO:0007596">
    <property type="term" value="P:blood coagulation"/>
    <property type="evidence" value="ECO:0007669"/>
    <property type="project" value="UniProtKB-KW"/>
</dbReference>
<keyword evidence="12" id="KW-0675">Receptor</keyword>
<organism evidence="21 22">
    <name type="scientific">Gasterosteus aculeatus aculeatus</name>
    <name type="common">three-spined stickleback</name>
    <dbReference type="NCBI Taxonomy" id="481459"/>
    <lineage>
        <taxon>Eukaryota</taxon>
        <taxon>Metazoa</taxon>
        <taxon>Chordata</taxon>
        <taxon>Craniata</taxon>
        <taxon>Vertebrata</taxon>
        <taxon>Euteleostomi</taxon>
        <taxon>Actinopterygii</taxon>
        <taxon>Neopterygii</taxon>
        <taxon>Teleostei</taxon>
        <taxon>Neoteleostei</taxon>
        <taxon>Acanthomorphata</taxon>
        <taxon>Eupercaria</taxon>
        <taxon>Perciformes</taxon>
        <taxon>Cottioidei</taxon>
        <taxon>Gasterosteales</taxon>
        <taxon>Gasterosteidae</taxon>
        <taxon>Gasterosteus</taxon>
    </lineage>
</organism>
<evidence type="ECO:0000256" key="7">
    <source>
        <dbReference type="ARBA" id="ARBA00022989"/>
    </source>
</evidence>
<dbReference type="SUPFAM" id="SSF81321">
    <property type="entry name" value="Family A G protein-coupled receptor-like"/>
    <property type="match status" value="1"/>
</dbReference>
<keyword evidence="10 18" id="KW-0472">Membrane</keyword>
<dbReference type="GO" id="GO:0007200">
    <property type="term" value="P:phospholipase C-activating G protein-coupled receptor signaling pathway"/>
    <property type="evidence" value="ECO:0007669"/>
    <property type="project" value="TreeGrafter"/>
</dbReference>
<evidence type="ECO:0000256" key="10">
    <source>
        <dbReference type="ARBA" id="ARBA00023136"/>
    </source>
</evidence>
<dbReference type="eggNOG" id="ENOG502SJMX">
    <property type="taxonomic scope" value="Eukaryota"/>
</dbReference>
<dbReference type="CDD" id="cd15369">
    <property type="entry name" value="7tmA_PAR1"/>
    <property type="match status" value="1"/>
</dbReference>
<reference evidence="21" key="2">
    <citation type="submission" date="2025-08" db="UniProtKB">
        <authorList>
            <consortium name="Ensembl"/>
        </authorList>
    </citation>
    <scope>IDENTIFICATION</scope>
</reference>
<reference evidence="21 22" key="1">
    <citation type="journal article" date="2021" name="G3 (Bethesda)">
        <title>Improved contiguity of the threespine stickleback genome using long-read sequencing.</title>
        <authorList>
            <person name="Nath S."/>
            <person name="Shaw D.E."/>
            <person name="White M.A."/>
        </authorList>
    </citation>
    <scope>NUCLEOTIDE SEQUENCE [LARGE SCALE GENOMIC DNA]</scope>
    <source>
        <strain evidence="21 22">Lake Benthic</strain>
    </source>
</reference>
<keyword evidence="6 19" id="KW-0732">Signal</keyword>
<evidence type="ECO:0000256" key="14">
    <source>
        <dbReference type="ARBA" id="ARBA00023224"/>
    </source>
</evidence>
<feature type="transmembrane region" description="Helical" evidence="18">
    <location>
        <begin position="246"/>
        <end position="270"/>
    </location>
</feature>
<keyword evidence="9" id="KW-0094">Blood coagulation</keyword>
<keyword evidence="22" id="KW-1185">Reference proteome</keyword>
<dbReference type="Gene3D" id="1.20.1070.10">
    <property type="entry name" value="Rhodopsin 7-helix transmembrane proteins"/>
    <property type="match status" value="1"/>
</dbReference>
<evidence type="ECO:0000256" key="8">
    <source>
        <dbReference type="ARBA" id="ARBA00023040"/>
    </source>
</evidence>
<evidence type="ECO:0000256" key="3">
    <source>
        <dbReference type="ARBA" id="ARBA00022475"/>
    </source>
</evidence>
<evidence type="ECO:0000256" key="16">
    <source>
        <dbReference type="PIRSR" id="PIRSR603912-52"/>
    </source>
</evidence>
<proteinExistence type="predicted"/>
<dbReference type="OMA" id="CHDIIRS"/>
<dbReference type="Ensembl" id="ENSGACT00000020832.2">
    <property type="protein sequence ID" value="ENSGACP00000020792.2"/>
    <property type="gene ID" value="ENSGACG00000015755.2"/>
</dbReference>
<keyword evidence="13" id="KW-0325">Glycoprotein</keyword>
<keyword evidence="4 18" id="KW-0812">Transmembrane</keyword>
<feature type="transmembrane region" description="Helical" evidence="18">
    <location>
        <begin position="335"/>
        <end position="358"/>
    </location>
</feature>
<evidence type="ECO:0000256" key="2">
    <source>
        <dbReference type="ARBA" id="ARBA00019705"/>
    </source>
</evidence>
<dbReference type="Proteomes" id="UP000007635">
    <property type="component" value="Chromosome XIV"/>
</dbReference>
<dbReference type="PANTHER" id="PTHR24232:SF20">
    <property type="entry name" value="PROTEINASE-ACTIVATED RECEPTOR 1"/>
    <property type="match status" value="1"/>
</dbReference>
<feature type="signal peptide" evidence="19">
    <location>
        <begin position="1"/>
        <end position="20"/>
    </location>
</feature>
<dbReference type="InterPro" id="IPR000935">
    <property type="entry name" value="Thrmbn_rcpt"/>
</dbReference>
<feature type="disulfide bond" evidence="16">
    <location>
        <begin position="162"/>
        <end position="241"/>
    </location>
</feature>
<keyword evidence="14" id="KW-0807">Transducer</keyword>
<dbReference type="PROSITE" id="PS50262">
    <property type="entry name" value="G_PROTEIN_RECEP_F1_2"/>
    <property type="match status" value="1"/>
</dbReference>
<evidence type="ECO:0000256" key="18">
    <source>
        <dbReference type="SAM" id="Phobius"/>
    </source>
</evidence>
<evidence type="ECO:0000256" key="9">
    <source>
        <dbReference type="ARBA" id="ARBA00023084"/>
    </source>
</evidence>
<dbReference type="GO" id="GO:0005886">
    <property type="term" value="C:plasma membrane"/>
    <property type="evidence" value="ECO:0007669"/>
    <property type="project" value="UniProtKB-SubCell"/>
</dbReference>
<feature type="chain" id="PRO_5043847995" description="Proteinase-activated receptor 1" evidence="19">
    <location>
        <begin position="21"/>
        <end position="409"/>
    </location>
</feature>
<evidence type="ECO:0000256" key="19">
    <source>
        <dbReference type="SAM" id="SignalP"/>
    </source>
</evidence>
<feature type="transmembrane region" description="Helical" evidence="18">
    <location>
        <begin position="95"/>
        <end position="115"/>
    </location>
</feature>
<evidence type="ECO:0000256" key="4">
    <source>
        <dbReference type="ARBA" id="ARBA00022692"/>
    </source>
</evidence>
<evidence type="ECO:0000313" key="21">
    <source>
        <dbReference type="Ensembl" id="ENSGACP00000020792.2"/>
    </source>
</evidence>
<evidence type="ECO:0000256" key="6">
    <source>
        <dbReference type="ARBA" id="ARBA00022729"/>
    </source>
</evidence>
<feature type="region of interest" description="Disordered" evidence="17">
    <location>
        <begin position="380"/>
        <end position="409"/>
    </location>
</feature>
<keyword evidence="8" id="KW-0297">G-protein coupled receptor</keyword>
<dbReference type="PRINTS" id="PR00237">
    <property type="entry name" value="GPCRRHODOPSN"/>
</dbReference>
<dbReference type="InParanoid" id="G3PT56"/>
<evidence type="ECO:0000256" key="15">
    <source>
        <dbReference type="ARBA" id="ARBA00031780"/>
    </source>
</evidence>
<dbReference type="GO" id="GO:0030194">
    <property type="term" value="P:positive regulation of blood coagulation"/>
    <property type="evidence" value="ECO:0007669"/>
    <property type="project" value="TreeGrafter"/>
</dbReference>
<feature type="compositionally biased region" description="Low complexity" evidence="17">
    <location>
        <begin position="385"/>
        <end position="399"/>
    </location>
</feature>
<evidence type="ECO:0000313" key="22">
    <source>
        <dbReference type="Proteomes" id="UP000007635"/>
    </source>
</evidence>
<dbReference type="GO" id="GO:0015057">
    <property type="term" value="F:thrombin-activated receptor activity"/>
    <property type="evidence" value="ECO:0007669"/>
    <property type="project" value="InterPro"/>
</dbReference>
<comment type="subcellular location">
    <subcellularLocation>
        <location evidence="1">Cell membrane</location>
        <topology evidence="1">Multi-pass membrane protein</topology>
    </subcellularLocation>
</comment>
<evidence type="ECO:0000256" key="13">
    <source>
        <dbReference type="ARBA" id="ARBA00023180"/>
    </source>
</evidence>
<keyword evidence="5" id="KW-0356">Hemostasis</keyword>
<feature type="transmembrane region" description="Helical" evidence="18">
    <location>
        <begin position="205"/>
        <end position="226"/>
    </location>
</feature>
<feature type="domain" description="G-protein coupled receptors family 1 profile" evidence="20">
    <location>
        <begin position="106"/>
        <end position="356"/>
    </location>
</feature>
<keyword evidence="7 18" id="KW-1133">Transmembrane helix</keyword>